<evidence type="ECO:0000313" key="2">
    <source>
        <dbReference type="EMBL" id="PWR12186.1"/>
    </source>
</evidence>
<accession>A0A317DEN8</accession>
<comment type="caution">
    <text evidence="2">The sequence shown here is derived from an EMBL/GenBank/DDBJ whole genome shotgun (WGS) entry which is preliminary data.</text>
</comment>
<dbReference type="InterPro" id="IPR036390">
    <property type="entry name" value="WH_DNA-bd_sf"/>
</dbReference>
<comment type="similarity">
    <text evidence="1">Belongs to the ROK (NagC/XylR) family.</text>
</comment>
<dbReference type="EMBL" id="QGKS01000295">
    <property type="protein sequence ID" value="PWR12186.1"/>
    <property type="molecule type" value="Genomic_DNA"/>
</dbReference>
<dbReference type="PANTHER" id="PTHR18964:SF149">
    <property type="entry name" value="BIFUNCTIONAL UDP-N-ACETYLGLUCOSAMINE 2-EPIMERASE_N-ACETYLMANNOSAMINE KINASE"/>
    <property type="match status" value="1"/>
</dbReference>
<dbReference type="PANTHER" id="PTHR18964">
    <property type="entry name" value="ROK (REPRESSOR, ORF, KINASE) FAMILY"/>
    <property type="match status" value="1"/>
</dbReference>
<dbReference type="AlphaFoldDB" id="A0A317DEN8"/>
<dbReference type="Gene3D" id="3.30.420.40">
    <property type="match status" value="2"/>
</dbReference>
<dbReference type="InterPro" id="IPR036388">
    <property type="entry name" value="WH-like_DNA-bd_sf"/>
</dbReference>
<evidence type="ECO:0000256" key="1">
    <source>
        <dbReference type="ARBA" id="ARBA00006479"/>
    </source>
</evidence>
<dbReference type="Proteomes" id="UP000246050">
    <property type="component" value="Unassembled WGS sequence"/>
</dbReference>
<dbReference type="SUPFAM" id="SSF46785">
    <property type="entry name" value="Winged helix' DNA-binding domain"/>
    <property type="match status" value="1"/>
</dbReference>
<dbReference type="RefSeq" id="WP_109803911.1">
    <property type="nucleotide sequence ID" value="NZ_QGKS01000295.1"/>
</dbReference>
<proteinExistence type="inferred from homology"/>
<dbReference type="Gene3D" id="1.10.10.10">
    <property type="entry name" value="Winged helix-like DNA-binding domain superfamily/Winged helix DNA-binding domain"/>
    <property type="match status" value="1"/>
</dbReference>
<reference evidence="2 3" key="1">
    <citation type="submission" date="2018-05" db="EMBL/GenBank/DDBJ databases">
        <title>Micromonosporas from Atacama Desert.</title>
        <authorList>
            <person name="Carro L."/>
            <person name="Golinska P."/>
            <person name="Klenk H.-P."/>
            <person name="Goodfellow M."/>
        </authorList>
    </citation>
    <scope>NUCLEOTIDE SEQUENCE [LARGE SCALE GENOMIC DNA]</scope>
    <source>
        <strain evidence="2 3">4G51</strain>
    </source>
</reference>
<dbReference type="SUPFAM" id="SSF53067">
    <property type="entry name" value="Actin-like ATPase domain"/>
    <property type="match status" value="1"/>
</dbReference>
<gene>
    <name evidence="2" type="ORF">DKT69_24790</name>
</gene>
<organism evidence="2 3">
    <name type="scientific">Micromonospora sicca</name>
    <dbReference type="NCBI Taxonomy" id="2202420"/>
    <lineage>
        <taxon>Bacteria</taxon>
        <taxon>Bacillati</taxon>
        <taxon>Actinomycetota</taxon>
        <taxon>Actinomycetes</taxon>
        <taxon>Micromonosporales</taxon>
        <taxon>Micromonosporaceae</taxon>
        <taxon>Micromonospora</taxon>
    </lineage>
</organism>
<dbReference type="InterPro" id="IPR043129">
    <property type="entry name" value="ATPase_NBD"/>
</dbReference>
<name>A0A317DEN8_9ACTN</name>
<dbReference type="InterPro" id="IPR000600">
    <property type="entry name" value="ROK"/>
</dbReference>
<dbReference type="Pfam" id="PF00480">
    <property type="entry name" value="ROK"/>
    <property type="match status" value="1"/>
</dbReference>
<evidence type="ECO:0000313" key="3">
    <source>
        <dbReference type="Proteomes" id="UP000246050"/>
    </source>
</evidence>
<dbReference type="OrthoDB" id="9810372at2"/>
<sequence>MASPSRQRAGAARYHTASQVLAVMSRRPGITRAELARELHLTSGFATEITARMRELRLLTEAAAPVRGRGRPTTVLQPHPEGPVVLAAELRQEDWQHAVVTVDGQPHDVRRQAHRSRRPATVLAAVRQTVAQARSRYGDRLRAVSLAVAGTVHDRRLVQAATLGWGAVDLSTITVDPSLPLLVGNDATLAGVAEARTGAATTAGTALHLIVEVGIGGTLTIDGTPVTGAHGAAGEYGHLPLGDRRRHCPCGARGCWDLDVDGRALARHLGEPAPADPRTYARQILDRAADDARARQAVTAVAQALATGIAGLTNMHDPHLVTLGGLGPAIRHTAPAAFEGAYTDGLMAFHRAQPPPVVDAAHGDDGPLRGAAIIGLDHITSEPALADWALARRSPSRRAGYPPA</sequence>
<protein>
    <submittedName>
        <fullName evidence="2">XylR family transcriptional regulator</fullName>
    </submittedName>
</protein>